<dbReference type="Pfam" id="PF17200">
    <property type="entry name" value="sCache_2"/>
    <property type="match status" value="1"/>
</dbReference>
<dbReference type="FunFam" id="1.10.287.950:FF:000001">
    <property type="entry name" value="Methyl-accepting chemotaxis sensory transducer"/>
    <property type="match status" value="1"/>
</dbReference>
<dbReference type="Proteomes" id="UP000295351">
    <property type="component" value="Unassembled WGS sequence"/>
</dbReference>
<keyword evidence="4 11" id="KW-0812">Transmembrane</keyword>
<dbReference type="SMART" id="SM01049">
    <property type="entry name" value="Cache_2"/>
    <property type="match status" value="1"/>
</dbReference>
<dbReference type="InterPro" id="IPR004089">
    <property type="entry name" value="MCPsignal_dom"/>
</dbReference>
<keyword evidence="9" id="KW-0175">Coiled coil</keyword>
<keyword evidence="2" id="KW-1003">Cell membrane</keyword>
<feature type="domain" description="HAMP" evidence="13">
    <location>
        <begin position="210"/>
        <end position="263"/>
    </location>
</feature>
<dbReference type="RefSeq" id="WP_133036744.1">
    <property type="nucleotide sequence ID" value="NZ_BAABEI010000014.1"/>
</dbReference>
<dbReference type="CDD" id="cd06225">
    <property type="entry name" value="HAMP"/>
    <property type="match status" value="1"/>
</dbReference>
<dbReference type="AlphaFoldDB" id="A0A4V2RG19"/>
<name>A0A4V2RG19_SHIGR</name>
<feature type="coiled-coil region" evidence="9">
    <location>
        <begin position="259"/>
        <end position="286"/>
    </location>
</feature>
<evidence type="ECO:0000256" key="11">
    <source>
        <dbReference type="SAM" id="Phobius"/>
    </source>
</evidence>
<dbReference type="EMBL" id="SLVX01000032">
    <property type="protein sequence ID" value="TCN34740.1"/>
    <property type="molecule type" value="Genomic_DNA"/>
</dbReference>
<keyword evidence="6 11" id="KW-0472">Membrane</keyword>
<sequence length="625" mass="67805">MSRLGIAARLYLLVALSLFVVCAAMLLSLQTSSKQLTEERMMLLQTVDEVALSIIAHQQAQEQSGALSRVEAQRVALSELKAIRYGENGYVWVNDLDRRMLMHPVKPELDGQDLSGMEDSSGQAIFVEFVKVARAKKSGFVEYLWPKPGVSEPVAKLSHVTLFEPWGWVVGNGVYIDDLDGKFWQHARAGLSIAIVGAIFLFVAALSIVLSITKPVTRLKAAMGRIAEEDFAAEVPDTSRRDEVGAMARTLVTLRDSVNERVQTRLADTEEQRRLLDQEKAHAEQLRAAHADNLNVVVAELGAGLARLSECNIRMTIDEPFPGDFEQLRRDFNNSIATFQATLVEVLQQTAALQENGQEMRHAADNLSKRTEQQAAALEQTSAALVEVAATVNASAERAQHTRELVREARSSALRSGEVVRDAVDAMHRIETASNEINQIIDVIDEIAFQTNLLALNAGIEAARAGDAGKGFAVVAQEVRELAQRSARAAKEIQGLIANSAAEVSKGVQLVGDTGKALDRIGNFVSEIDVNMDSIATAATEQSAGLHQISAAVSSIDEMTQQNAAMVEETTAISHTLAEEASLLGSLVNRFKLNRRSALREPGSMALQGGSRPRTVDVNQLSNAA</sequence>
<keyword evidence="3" id="KW-0145">Chemotaxis</keyword>
<dbReference type="SUPFAM" id="SSF58104">
    <property type="entry name" value="Methyl-accepting chemotaxis protein (MCP) signaling domain"/>
    <property type="match status" value="1"/>
</dbReference>
<comment type="subcellular location">
    <subcellularLocation>
        <location evidence="1">Cell membrane</location>
        <topology evidence="1">Multi-pass membrane protein</topology>
    </subcellularLocation>
</comment>
<dbReference type="InterPro" id="IPR033480">
    <property type="entry name" value="sCache_2"/>
</dbReference>
<keyword evidence="8" id="KW-0807">Transducer</keyword>
<feature type="transmembrane region" description="Helical" evidence="11">
    <location>
        <begin position="6"/>
        <end position="27"/>
    </location>
</feature>
<comment type="caution">
    <text evidence="14">The sequence shown here is derived from an EMBL/GenBank/DDBJ whole genome shotgun (WGS) entry which is preliminary data.</text>
</comment>
<reference evidence="14 15" key="1">
    <citation type="submission" date="2019-03" db="EMBL/GenBank/DDBJ databases">
        <title>Genomic Encyclopedia of Type Strains, Phase IV (KMG-IV): sequencing the most valuable type-strain genomes for metagenomic binning, comparative biology and taxonomic classification.</title>
        <authorList>
            <person name="Goeker M."/>
        </authorList>
    </citation>
    <scope>NUCLEOTIDE SEQUENCE [LARGE SCALE GENOMIC DNA]</scope>
    <source>
        <strain evidence="14 15">DSM 18401</strain>
    </source>
</reference>
<evidence type="ECO:0000259" key="13">
    <source>
        <dbReference type="PROSITE" id="PS50885"/>
    </source>
</evidence>
<feature type="domain" description="HAMP" evidence="13">
    <location>
        <begin position="292"/>
        <end position="344"/>
    </location>
</feature>
<accession>A0A4V2RG19</accession>
<dbReference type="PANTHER" id="PTHR43531:SF11">
    <property type="entry name" value="METHYL-ACCEPTING CHEMOTAXIS PROTEIN 3"/>
    <property type="match status" value="1"/>
</dbReference>
<evidence type="ECO:0000256" key="8">
    <source>
        <dbReference type="PROSITE-ProRule" id="PRU00284"/>
    </source>
</evidence>
<evidence type="ECO:0000256" key="3">
    <source>
        <dbReference type="ARBA" id="ARBA00022500"/>
    </source>
</evidence>
<evidence type="ECO:0000259" key="12">
    <source>
        <dbReference type="PROSITE" id="PS50111"/>
    </source>
</evidence>
<dbReference type="GO" id="GO:0005886">
    <property type="term" value="C:plasma membrane"/>
    <property type="evidence" value="ECO:0007669"/>
    <property type="project" value="UniProtKB-SubCell"/>
</dbReference>
<evidence type="ECO:0000313" key="14">
    <source>
        <dbReference type="EMBL" id="TCN34740.1"/>
    </source>
</evidence>
<dbReference type="GO" id="GO:0007165">
    <property type="term" value="P:signal transduction"/>
    <property type="evidence" value="ECO:0007669"/>
    <property type="project" value="UniProtKB-KW"/>
</dbReference>
<keyword evidence="5 11" id="KW-1133">Transmembrane helix</keyword>
<dbReference type="SMART" id="SM00304">
    <property type="entry name" value="HAMP"/>
    <property type="match status" value="1"/>
</dbReference>
<feature type="transmembrane region" description="Helical" evidence="11">
    <location>
        <begin position="189"/>
        <end position="210"/>
    </location>
</feature>
<dbReference type="Pfam" id="PF00672">
    <property type="entry name" value="HAMP"/>
    <property type="match status" value="1"/>
</dbReference>
<proteinExistence type="inferred from homology"/>
<dbReference type="GO" id="GO:0006935">
    <property type="term" value="P:chemotaxis"/>
    <property type="evidence" value="ECO:0007669"/>
    <property type="project" value="UniProtKB-KW"/>
</dbReference>
<evidence type="ECO:0000256" key="10">
    <source>
        <dbReference type="SAM" id="MobiDB-lite"/>
    </source>
</evidence>
<evidence type="ECO:0000256" key="5">
    <source>
        <dbReference type="ARBA" id="ARBA00022989"/>
    </source>
</evidence>
<dbReference type="Gene3D" id="6.10.340.10">
    <property type="match status" value="1"/>
</dbReference>
<dbReference type="PANTHER" id="PTHR43531">
    <property type="entry name" value="PROTEIN ICFG"/>
    <property type="match status" value="1"/>
</dbReference>
<evidence type="ECO:0000256" key="7">
    <source>
        <dbReference type="ARBA" id="ARBA00029447"/>
    </source>
</evidence>
<dbReference type="CDD" id="cd11386">
    <property type="entry name" value="MCP_signal"/>
    <property type="match status" value="1"/>
</dbReference>
<dbReference type="GO" id="GO:0004888">
    <property type="term" value="F:transmembrane signaling receptor activity"/>
    <property type="evidence" value="ECO:0007669"/>
    <property type="project" value="InterPro"/>
</dbReference>
<dbReference type="PRINTS" id="PR00260">
    <property type="entry name" value="CHEMTRNSDUCR"/>
</dbReference>
<comment type="similarity">
    <text evidence="7">Belongs to the methyl-accepting chemotaxis (MCP) protein family.</text>
</comment>
<evidence type="ECO:0000313" key="15">
    <source>
        <dbReference type="Proteomes" id="UP000295351"/>
    </source>
</evidence>
<gene>
    <name evidence="14" type="ORF">EV665_13225</name>
</gene>
<dbReference type="SUPFAM" id="SSF158472">
    <property type="entry name" value="HAMP domain-like"/>
    <property type="match status" value="1"/>
</dbReference>
<dbReference type="PROSITE" id="PS50885">
    <property type="entry name" value="HAMP"/>
    <property type="match status" value="2"/>
</dbReference>
<dbReference type="InterPro" id="IPR004090">
    <property type="entry name" value="Chemotax_Me-accpt_rcpt"/>
</dbReference>
<evidence type="ECO:0000256" key="9">
    <source>
        <dbReference type="SAM" id="Coils"/>
    </source>
</evidence>
<evidence type="ECO:0000256" key="6">
    <source>
        <dbReference type="ARBA" id="ARBA00023136"/>
    </source>
</evidence>
<evidence type="ECO:0000256" key="1">
    <source>
        <dbReference type="ARBA" id="ARBA00004651"/>
    </source>
</evidence>
<organism evidence="14 15">
    <name type="scientific">Shinella granuli</name>
    <dbReference type="NCBI Taxonomy" id="323621"/>
    <lineage>
        <taxon>Bacteria</taxon>
        <taxon>Pseudomonadati</taxon>
        <taxon>Pseudomonadota</taxon>
        <taxon>Alphaproteobacteria</taxon>
        <taxon>Hyphomicrobiales</taxon>
        <taxon>Rhizobiaceae</taxon>
        <taxon>Shinella</taxon>
    </lineage>
</organism>
<feature type="domain" description="Methyl-accepting transducer" evidence="12">
    <location>
        <begin position="349"/>
        <end position="578"/>
    </location>
</feature>
<dbReference type="Pfam" id="PF00015">
    <property type="entry name" value="MCPsignal"/>
    <property type="match status" value="1"/>
</dbReference>
<dbReference type="PROSITE" id="PS50111">
    <property type="entry name" value="CHEMOTAXIS_TRANSDUC_2"/>
    <property type="match status" value="1"/>
</dbReference>
<dbReference type="InterPro" id="IPR003660">
    <property type="entry name" value="HAMP_dom"/>
</dbReference>
<evidence type="ECO:0000256" key="2">
    <source>
        <dbReference type="ARBA" id="ARBA00022475"/>
    </source>
</evidence>
<dbReference type="Gene3D" id="1.10.287.950">
    <property type="entry name" value="Methyl-accepting chemotaxis protein"/>
    <property type="match status" value="1"/>
</dbReference>
<keyword evidence="15" id="KW-1185">Reference proteome</keyword>
<feature type="region of interest" description="Disordered" evidence="10">
    <location>
        <begin position="603"/>
        <end position="625"/>
    </location>
</feature>
<dbReference type="InterPro" id="IPR051310">
    <property type="entry name" value="MCP_chemotaxis"/>
</dbReference>
<evidence type="ECO:0000256" key="4">
    <source>
        <dbReference type="ARBA" id="ARBA00022692"/>
    </source>
</evidence>
<dbReference type="SMART" id="SM00283">
    <property type="entry name" value="MA"/>
    <property type="match status" value="1"/>
</dbReference>
<protein>
    <submittedName>
        <fullName evidence="14">Methyl-accepting chemotaxis sensory transducer with Cache sensor</fullName>
    </submittedName>
</protein>
<dbReference type="Gene3D" id="3.30.450.20">
    <property type="entry name" value="PAS domain"/>
    <property type="match status" value="1"/>
</dbReference>